<dbReference type="EnsemblPlants" id="EMT10689">
    <property type="protein sequence ID" value="EMT10689"/>
    <property type="gene ID" value="F775_42259"/>
</dbReference>
<keyword evidence="3" id="KW-0274">FAD</keyword>
<dbReference type="PANTHER" id="PTHR46056:SF12">
    <property type="entry name" value="LONG-CHAIN-ALCOHOL OXIDASE"/>
    <property type="match status" value="1"/>
</dbReference>
<sequence length="299" mass="32931">MEEDKKQRRRQGHPLLRGGGARKEPYTHGFSATQMMALTAVCGVLVPSLPPDAHHLAADKAVRDFFLASAADPPVPDERFAEIPVDRREDALRRWSRETMLPPLRLFFLLVKVFCLYVFYSWTDENSENPHWRAIGYSPATDEAPEQEEQANTKRPLDDGVVETIHHTDASLPIRLAEKGLAGTEDAARNLCTVERESQGEGLRRALRILVAAGATEVGTHRSDGQRLSCKGATDEEVEEFLDGVTGAERLYVCDGSVLPSAVGVNPMITIQSVAYCLATGIAEQLKRDPSSGRNHSTD</sequence>
<protein>
    <recommendedName>
        <fullName evidence="5">Glucose-methanol-choline oxidoreductase C-terminal domain-containing protein</fullName>
    </recommendedName>
</protein>
<dbReference type="InterPro" id="IPR007867">
    <property type="entry name" value="GMC_OxRtase_C"/>
</dbReference>
<dbReference type="ExpressionAtlas" id="M8BV50">
    <property type="expression patterns" value="baseline"/>
</dbReference>
<evidence type="ECO:0000256" key="3">
    <source>
        <dbReference type="ARBA" id="ARBA00022827"/>
    </source>
</evidence>
<evidence type="ECO:0000256" key="1">
    <source>
        <dbReference type="ARBA" id="ARBA00010790"/>
    </source>
</evidence>
<evidence type="ECO:0000313" key="6">
    <source>
        <dbReference type="EnsemblPlants" id="EMT10689"/>
    </source>
</evidence>
<proteinExistence type="inferred from homology"/>
<dbReference type="PANTHER" id="PTHR46056">
    <property type="entry name" value="LONG-CHAIN-ALCOHOL OXIDASE"/>
    <property type="match status" value="1"/>
</dbReference>
<keyword evidence="4" id="KW-0560">Oxidoreductase</keyword>
<reference evidence="6" key="1">
    <citation type="submission" date="2015-06" db="UniProtKB">
        <authorList>
            <consortium name="EnsemblPlants"/>
        </authorList>
    </citation>
    <scope>IDENTIFICATION</scope>
</reference>
<evidence type="ECO:0000256" key="4">
    <source>
        <dbReference type="ARBA" id="ARBA00023002"/>
    </source>
</evidence>
<dbReference type="SUPFAM" id="SSF51905">
    <property type="entry name" value="FAD/NAD(P)-binding domain"/>
    <property type="match status" value="1"/>
</dbReference>
<dbReference type="InterPro" id="IPR036188">
    <property type="entry name" value="FAD/NAD-bd_sf"/>
</dbReference>
<feature type="domain" description="Glucose-methanol-choline oxidoreductase C-terminal" evidence="5">
    <location>
        <begin position="245"/>
        <end position="275"/>
    </location>
</feature>
<dbReference type="Pfam" id="PF05199">
    <property type="entry name" value="GMC_oxred_C"/>
    <property type="match status" value="1"/>
</dbReference>
<evidence type="ECO:0000256" key="2">
    <source>
        <dbReference type="ARBA" id="ARBA00022630"/>
    </source>
</evidence>
<dbReference type="Gene3D" id="3.50.50.60">
    <property type="entry name" value="FAD/NAD(P)-binding domain"/>
    <property type="match status" value="1"/>
</dbReference>
<dbReference type="AlphaFoldDB" id="M8BV50"/>
<organism evidence="6">
    <name type="scientific">Aegilops tauschii</name>
    <name type="common">Tausch's goatgrass</name>
    <name type="synonym">Aegilops squarrosa</name>
    <dbReference type="NCBI Taxonomy" id="37682"/>
    <lineage>
        <taxon>Eukaryota</taxon>
        <taxon>Viridiplantae</taxon>
        <taxon>Streptophyta</taxon>
        <taxon>Embryophyta</taxon>
        <taxon>Tracheophyta</taxon>
        <taxon>Spermatophyta</taxon>
        <taxon>Magnoliopsida</taxon>
        <taxon>Liliopsida</taxon>
        <taxon>Poales</taxon>
        <taxon>Poaceae</taxon>
        <taxon>BOP clade</taxon>
        <taxon>Pooideae</taxon>
        <taxon>Triticodae</taxon>
        <taxon>Triticeae</taxon>
        <taxon>Triticinae</taxon>
        <taxon>Aegilops</taxon>
    </lineage>
</organism>
<keyword evidence="2" id="KW-0285">Flavoprotein</keyword>
<name>M8BV50_AEGTA</name>
<accession>M8BV50</accession>
<evidence type="ECO:0000259" key="5">
    <source>
        <dbReference type="Pfam" id="PF05199"/>
    </source>
</evidence>
<dbReference type="GO" id="GO:0016614">
    <property type="term" value="F:oxidoreductase activity, acting on CH-OH group of donors"/>
    <property type="evidence" value="ECO:0007669"/>
    <property type="project" value="InterPro"/>
</dbReference>
<comment type="similarity">
    <text evidence="1">Belongs to the GMC oxidoreductase family.</text>
</comment>